<proteinExistence type="predicted"/>
<evidence type="ECO:0000313" key="2">
    <source>
        <dbReference type="EMBL" id="MFC0513735.1"/>
    </source>
</evidence>
<feature type="transmembrane region" description="Helical" evidence="1">
    <location>
        <begin position="196"/>
        <end position="218"/>
    </location>
</feature>
<keyword evidence="2" id="KW-0012">Acyltransferase</keyword>
<feature type="transmembrane region" description="Helical" evidence="1">
    <location>
        <begin position="258"/>
        <end position="279"/>
    </location>
</feature>
<keyword evidence="1" id="KW-0812">Transmembrane</keyword>
<keyword evidence="3" id="KW-1185">Reference proteome</keyword>
<feature type="transmembrane region" description="Helical" evidence="1">
    <location>
        <begin position="60"/>
        <end position="83"/>
    </location>
</feature>
<accession>A0ABV6L1X7</accession>
<comment type="caution">
    <text evidence="2">The sequence shown here is derived from an EMBL/GenBank/DDBJ whole genome shotgun (WGS) entry which is preliminary data.</text>
</comment>
<sequence length="361" mass="40919">MINQDKLNTDQERILSIDFFRGFTMFMLVSGYGQLFNPASSNPVVSLLGRQMDHANWQGLTAWDLIQPFFMFIVGVAMPFSFSRKWAKHESWNKSLRGVLQRSLLLLFLGWLLSSETKSSFTNVLAQLSVTYLIAFLVMRKAIKWQVLVSVVLIVLTDVIYRAWPVQGFNQPFTADHNFGSWFDVFLTGGLSEDRWVAFNAIPTTAHTIWGVIAGMILMKDYTPQKKVWVLLTIGIAGIIAGYILGIYIPVIKRICTSSFIILSGGYAFVGLAVSYLLIDVLDFKKGAAFFAIVGMNPLFIYLFWHSGGRLVLMNLTKPVTNRLFGWISPDAITTATILVVSGMMWYICYFLYKRKIFIKI</sequence>
<dbReference type="PANTHER" id="PTHR31061:SF24">
    <property type="entry name" value="LD22376P"/>
    <property type="match status" value="1"/>
</dbReference>
<reference evidence="2 3" key="1">
    <citation type="submission" date="2024-09" db="EMBL/GenBank/DDBJ databases">
        <authorList>
            <person name="Sun Q."/>
            <person name="Mori K."/>
        </authorList>
    </citation>
    <scope>NUCLEOTIDE SEQUENCE [LARGE SCALE GENOMIC DNA]</scope>
    <source>
        <strain evidence="2 3">NCAIM B.02415</strain>
    </source>
</reference>
<dbReference type="Proteomes" id="UP001589828">
    <property type="component" value="Unassembled WGS sequence"/>
</dbReference>
<feature type="transmembrane region" description="Helical" evidence="1">
    <location>
        <begin position="325"/>
        <end position="353"/>
    </location>
</feature>
<dbReference type="EMBL" id="JBHLTS010000017">
    <property type="protein sequence ID" value="MFC0513735.1"/>
    <property type="molecule type" value="Genomic_DNA"/>
</dbReference>
<dbReference type="PANTHER" id="PTHR31061">
    <property type="entry name" value="LD22376P"/>
    <property type="match status" value="1"/>
</dbReference>
<dbReference type="GO" id="GO:0016746">
    <property type="term" value="F:acyltransferase activity"/>
    <property type="evidence" value="ECO:0007669"/>
    <property type="project" value="UniProtKB-KW"/>
</dbReference>
<gene>
    <name evidence="2" type="ORF">ACFFGT_05975</name>
</gene>
<organism evidence="2 3">
    <name type="scientific">Mucilaginibacter angelicae</name>
    <dbReference type="NCBI Taxonomy" id="869718"/>
    <lineage>
        <taxon>Bacteria</taxon>
        <taxon>Pseudomonadati</taxon>
        <taxon>Bacteroidota</taxon>
        <taxon>Sphingobacteriia</taxon>
        <taxon>Sphingobacteriales</taxon>
        <taxon>Sphingobacteriaceae</taxon>
        <taxon>Mucilaginibacter</taxon>
    </lineage>
</organism>
<dbReference type="RefSeq" id="WP_377021593.1">
    <property type="nucleotide sequence ID" value="NZ_JBHLTS010000017.1"/>
</dbReference>
<protein>
    <submittedName>
        <fullName evidence="2">Acyltransferase family protein</fullName>
    </submittedName>
</protein>
<feature type="transmembrane region" description="Helical" evidence="1">
    <location>
        <begin position="20"/>
        <end position="40"/>
    </location>
</feature>
<evidence type="ECO:0000313" key="3">
    <source>
        <dbReference type="Proteomes" id="UP001589828"/>
    </source>
</evidence>
<keyword evidence="2" id="KW-0808">Transferase</keyword>
<keyword evidence="1" id="KW-0472">Membrane</keyword>
<keyword evidence="1" id="KW-1133">Transmembrane helix</keyword>
<feature type="transmembrane region" description="Helical" evidence="1">
    <location>
        <begin position="288"/>
        <end position="305"/>
    </location>
</feature>
<feature type="transmembrane region" description="Helical" evidence="1">
    <location>
        <begin position="230"/>
        <end position="252"/>
    </location>
</feature>
<evidence type="ECO:0000256" key="1">
    <source>
        <dbReference type="SAM" id="Phobius"/>
    </source>
</evidence>
<name>A0ABV6L1X7_9SPHI</name>
<feature type="transmembrane region" description="Helical" evidence="1">
    <location>
        <begin position="145"/>
        <end position="164"/>
    </location>
</feature>